<dbReference type="CDD" id="cd00778">
    <property type="entry name" value="ProRS_core_arch_euk"/>
    <property type="match status" value="1"/>
</dbReference>
<organism evidence="13 14">
    <name type="scientific">Molorchus minor</name>
    <dbReference type="NCBI Taxonomy" id="1323400"/>
    <lineage>
        <taxon>Eukaryota</taxon>
        <taxon>Metazoa</taxon>
        <taxon>Ecdysozoa</taxon>
        <taxon>Arthropoda</taxon>
        <taxon>Hexapoda</taxon>
        <taxon>Insecta</taxon>
        <taxon>Pterygota</taxon>
        <taxon>Neoptera</taxon>
        <taxon>Endopterygota</taxon>
        <taxon>Coleoptera</taxon>
        <taxon>Polyphaga</taxon>
        <taxon>Cucujiformia</taxon>
        <taxon>Chrysomeloidea</taxon>
        <taxon>Cerambycidae</taxon>
        <taxon>Lamiinae</taxon>
        <taxon>Monochamini</taxon>
        <taxon>Molorchus</taxon>
    </lineage>
</organism>
<evidence type="ECO:0000256" key="9">
    <source>
        <dbReference type="SAM" id="Coils"/>
    </source>
</evidence>
<comment type="caution">
    <text evidence="13">The sequence shown here is derived from an EMBL/GenBank/DDBJ whole genome shotgun (WGS) entry which is preliminary data.</text>
</comment>
<feature type="coiled-coil region" evidence="9">
    <location>
        <begin position="63"/>
        <end position="97"/>
    </location>
</feature>
<dbReference type="InterPro" id="IPR017449">
    <property type="entry name" value="Pro-tRNA_synth_II"/>
</dbReference>
<dbReference type="InterPro" id="IPR006195">
    <property type="entry name" value="aa-tRNA-synth_II"/>
</dbReference>
<dbReference type="Gene3D" id="1.10.287.10">
    <property type="entry name" value="S15/NS1, RNA-binding"/>
    <property type="match status" value="4"/>
</dbReference>
<comment type="catalytic activity">
    <reaction evidence="8">
        <text>tRNA(Pro) + L-proline + ATP = L-prolyl-tRNA(Pro) + AMP + diphosphate</text>
        <dbReference type="Rhea" id="RHEA:14305"/>
        <dbReference type="Rhea" id="RHEA-COMP:9700"/>
        <dbReference type="Rhea" id="RHEA-COMP:9702"/>
        <dbReference type="ChEBI" id="CHEBI:30616"/>
        <dbReference type="ChEBI" id="CHEBI:33019"/>
        <dbReference type="ChEBI" id="CHEBI:60039"/>
        <dbReference type="ChEBI" id="CHEBI:78442"/>
        <dbReference type="ChEBI" id="CHEBI:78532"/>
        <dbReference type="ChEBI" id="CHEBI:456215"/>
        <dbReference type="EC" id="6.1.1.15"/>
    </reaction>
</comment>
<dbReference type="NCBIfam" id="TIGR00408">
    <property type="entry name" value="proS_fam_I"/>
    <property type="match status" value="1"/>
</dbReference>
<dbReference type="InterPro" id="IPR002314">
    <property type="entry name" value="aa-tRNA-synt_IIb"/>
</dbReference>
<protein>
    <recommendedName>
        <fullName evidence="1">proline--tRNA ligase</fullName>
        <ecNumber evidence="1">6.1.1.15</ecNumber>
    </recommendedName>
    <alternativeName>
        <fullName evidence="7">Prolyl-tRNA synthetase</fullName>
    </alternativeName>
</protein>
<dbReference type="PROSITE" id="PS51185">
    <property type="entry name" value="WHEP_TRS_2"/>
    <property type="match status" value="3"/>
</dbReference>
<dbReference type="InterPro" id="IPR045864">
    <property type="entry name" value="aa-tRNA-synth_II/BPL/LPL"/>
</dbReference>
<feature type="domain" description="WHEP-TRS" evidence="12">
    <location>
        <begin position="127"/>
        <end position="183"/>
    </location>
</feature>
<dbReference type="PRINTS" id="PR01046">
    <property type="entry name" value="TRNASYNTHPRO"/>
</dbReference>
<dbReference type="Proteomes" id="UP001162164">
    <property type="component" value="Unassembled WGS sequence"/>
</dbReference>
<reference evidence="13" key="1">
    <citation type="journal article" date="2023" name="Insect Mol. Biol.">
        <title>Genome sequencing provides insights into the evolution of gene families encoding plant cell wall-degrading enzymes in longhorned beetles.</title>
        <authorList>
            <person name="Shin N.R."/>
            <person name="Okamura Y."/>
            <person name="Kirsch R."/>
            <person name="Pauchet Y."/>
        </authorList>
    </citation>
    <scope>NUCLEOTIDE SEQUENCE</scope>
    <source>
        <strain evidence="13">MMC_N1</strain>
    </source>
</reference>
<feature type="compositionally biased region" description="Acidic residues" evidence="10">
    <location>
        <begin position="731"/>
        <end position="743"/>
    </location>
</feature>
<evidence type="ECO:0000256" key="7">
    <source>
        <dbReference type="ARBA" id="ARBA00029731"/>
    </source>
</evidence>
<evidence type="ECO:0000256" key="8">
    <source>
        <dbReference type="ARBA" id="ARBA00047671"/>
    </source>
</evidence>
<evidence type="ECO:0000256" key="4">
    <source>
        <dbReference type="ARBA" id="ARBA00022840"/>
    </source>
</evidence>
<evidence type="ECO:0000259" key="11">
    <source>
        <dbReference type="PROSITE" id="PS50862"/>
    </source>
</evidence>
<evidence type="ECO:0000256" key="1">
    <source>
        <dbReference type="ARBA" id="ARBA00012831"/>
    </source>
</evidence>
<dbReference type="HAMAP" id="MF_01571">
    <property type="entry name" value="Pro_tRNA_synth_type3"/>
    <property type="match status" value="1"/>
</dbReference>
<dbReference type="PANTHER" id="PTHR43382">
    <property type="entry name" value="PROLYL-TRNA SYNTHETASE"/>
    <property type="match status" value="1"/>
</dbReference>
<dbReference type="SMART" id="SM00946">
    <property type="entry name" value="ProRS-C_1"/>
    <property type="match status" value="1"/>
</dbReference>
<dbReference type="SUPFAM" id="SSF55681">
    <property type="entry name" value="Class II aaRS and biotin synthetases"/>
    <property type="match status" value="1"/>
</dbReference>
<dbReference type="InterPro" id="IPR009068">
    <property type="entry name" value="uS15_NS1_RNA-bd_sf"/>
</dbReference>
<evidence type="ECO:0000256" key="5">
    <source>
        <dbReference type="ARBA" id="ARBA00022917"/>
    </source>
</evidence>
<feature type="compositionally biased region" description="Basic and acidic residues" evidence="10">
    <location>
        <begin position="262"/>
        <end position="290"/>
    </location>
</feature>
<dbReference type="InterPro" id="IPR000738">
    <property type="entry name" value="WHEP-TRS_dom"/>
</dbReference>
<dbReference type="InterPro" id="IPR002316">
    <property type="entry name" value="Pro-tRNA-ligase_IIa"/>
</dbReference>
<keyword evidence="4" id="KW-0067">ATP-binding</keyword>
<keyword evidence="14" id="KW-1185">Reference proteome</keyword>
<evidence type="ECO:0000313" key="13">
    <source>
        <dbReference type="EMBL" id="KAJ8980177.1"/>
    </source>
</evidence>
<dbReference type="EMBL" id="JAPWTJ010000281">
    <property type="protein sequence ID" value="KAJ8980177.1"/>
    <property type="molecule type" value="Genomic_DNA"/>
</dbReference>
<dbReference type="Gene3D" id="3.30.930.10">
    <property type="entry name" value="Bira Bifunctional Protein, Domain 2"/>
    <property type="match status" value="2"/>
</dbReference>
<keyword evidence="6" id="KW-0030">Aminoacyl-tRNA synthetase</keyword>
<keyword evidence="3" id="KW-0547">Nucleotide-binding</keyword>
<dbReference type="SUPFAM" id="SSF52954">
    <property type="entry name" value="Class II aaRS ABD-related"/>
    <property type="match status" value="1"/>
</dbReference>
<feature type="domain" description="Aminoacyl-transfer RNA synthetases class-II family profile" evidence="11">
    <location>
        <begin position="344"/>
        <end position="584"/>
    </location>
</feature>
<dbReference type="Pfam" id="PF09180">
    <property type="entry name" value="ProRS-C_1"/>
    <property type="match status" value="1"/>
</dbReference>
<dbReference type="EC" id="6.1.1.15" evidence="1"/>
<keyword evidence="9" id="KW-0175">Coiled coil</keyword>
<dbReference type="CDD" id="cd00936">
    <property type="entry name" value="WEPRS_RNA"/>
    <property type="match status" value="2"/>
</dbReference>
<feature type="region of interest" description="Disordered" evidence="10">
    <location>
        <begin position="727"/>
        <end position="749"/>
    </location>
</feature>
<accession>A0ABQ9JR59</accession>
<dbReference type="Pfam" id="PF00458">
    <property type="entry name" value="WHEP-TRS"/>
    <property type="match status" value="3"/>
</dbReference>
<feature type="domain" description="WHEP-TRS" evidence="12">
    <location>
        <begin position="203"/>
        <end position="259"/>
    </location>
</feature>
<dbReference type="InterPro" id="IPR036621">
    <property type="entry name" value="Anticodon-bd_dom_sf"/>
</dbReference>
<dbReference type="Pfam" id="PF00587">
    <property type="entry name" value="tRNA-synt_2b"/>
    <property type="match status" value="1"/>
</dbReference>
<proteinExistence type="inferred from homology"/>
<feature type="region of interest" description="Disordered" evidence="10">
    <location>
        <begin position="252"/>
        <end position="298"/>
    </location>
</feature>
<name>A0ABQ9JR59_9CUCU</name>
<dbReference type="InterPro" id="IPR033721">
    <property type="entry name" value="ProRS_core_arch_euk"/>
</dbReference>
<dbReference type="SUPFAM" id="SSF47060">
    <property type="entry name" value="S15/NS1 RNA-binding domain"/>
    <property type="match status" value="3"/>
</dbReference>
<evidence type="ECO:0000256" key="2">
    <source>
        <dbReference type="ARBA" id="ARBA00022598"/>
    </source>
</evidence>
<evidence type="ECO:0000256" key="6">
    <source>
        <dbReference type="ARBA" id="ARBA00023146"/>
    </source>
</evidence>
<keyword evidence="2" id="KW-0436">Ligase</keyword>
<sequence length="789" mass="88095">MKMYPVRKVKAEKADKTVINEEVKVLLALKAEYKQAAGKDWTPGATVKVTVPQVEQTNASVDANDVLQKITAQNTKIKELKAKVDAESKLLAALQADYKGLTGKQWNPSATPAAPNTPVKQLGSTGEENTLLQKIASQGDKIRDLKTKKADKAAIDAEVKILLSLKTDYQTLTGKVWKPGTVAAVPKAESQAAPISSGGGDSVKEELIAKVTDQGNLVRDLKTKKASKVDIDSAVKVLLDLKAEYKTVTGTEFPVPGKTPSKAKENKTPAAPKEKVAKQKSAAKEKKPTEANDAGGLKKQTRLGLEAKKEENLADWYSQVITKGEMIEYYDVSGCYIFRPWSFEVWEAVRNWFDAEIKKLGVRNCYFPIFVSRAVLEKEKTHIADFSPEVAWVTKSGDSDMAEPIAIRPTSETVMYPAYAKWIQSYRDLPIKLNQWNNVVRWEFKHPQPFLRTREFLWQEGHTAYASKEEAVAEVATILDLYARIYTDLLAIPVVKGRKTEKEKFAGGDYTLTVEAFISASGRAIQGATSHYLGQNFSKIFDIIYEDPETQEKKYIYQNSWGVTTRTIGVMIMVHADNQGLVLPPRVACIQVVIVPCGITVGLSEEVRNVLQASCDALEKRINKWWSQSRRRLPFKLFARLEVQPLGTQVRRDTGEKIVLSRANIAQKIRELLDEIQNGLFKRACQDLESHKILLTDWSLFSPNLDKKNIILAPFCGDSDCEGKIKADSTREEEDLSRDDDAEPGAPSMGAKSLCIPFEQPAEIKPTDKCIHPECKRKPLFYTLFGRSY</sequence>
<dbReference type="Gene3D" id="3.30.110.30">
    <property type="entry name" value="C-terminal domain of ProRS"/>
    <property type="match status" value="1"/>
</dbReference>
<gene>
    <name evidence="13" type="ORF">NQ317_011422</name>
</gene>
<dbReference type="SUPFAM" id="SSF64586">
    <property type="entry name" value="C-terminal domain of ProRS"/>
    <property type="match status" value="1"/>
</dbReference>
<evidence type="ECO:0000313" key="14">
    <source>
        <dbReference type="Proteomes" id="UP001162164"/>
    </source>
</evidence>
<dbReference type="PROSITE" id="PS00762">
    <property type="entry name" value="WHEP_TRS_1"/>
    <property type="match status" value="2"/>
</dbReference>
<dbReference type="InterPro" id="IPR004499">
    <property type="entry name" value="Pro-tRNA-ligase_IIa_arc-type"/>
</dbReference>
<evidence type="ECO:0000256" key="3">
    <source>
        <dbReference type="ARBA" id="ARBA00022741"/>
    </source>
</evidence>
<dbReference type="PANTHER" id="PTHR43382:SF2">
    <property type="entry name" value="BIFUNCTIONAL GLUTAMATE_PROLINE--TRNA LIGASE"/>
    <property type="match status" value="1"/>
</dbReference>
<evidence type="ECO:0000256" key="10">
    <source>
        <dbReference type="SAM" id="MobiDB-lite"/>
    </source>
</evidence>
<evidence type="ECO:0000259" key="12">
    <source>
        <dbReference type="PROSITE" id="PS51185"/>
    </source>
</evidence>
<dbReference type="PROSITE" id="PS50862">
    <property type="entry name" value="AA_TRNA_LIGASE_II"/>
    <property type="match status" value="1"/>
</dbReference>
<dbReference type="Gene3D" id="3.40.50.800">
    <property type="entry name" value="Anticodon-binding domain"/>
    <property type="match status" value="1"/>
</dbReference>
<feature type="domain" description="WHEP-TRS" evidence="12">
    <location>
        <begin position="1"/>
        <end position="47"/>
    </location>
</feature>
<keyword evidence="5" id="KW-0648">Protein biosynthesis</keyword>
<dbReference type="SMART" id="SM00991">
    <property type="entry name" value="WHEP-TRS"/>
    <property type="match status" value="4"/>
</dbReference>
<dbReference type="InterPro" id="IPR016061">
    <property type="entry name" value="Pro-tRNA_ligase_II_C"/>
</dbReference>